<dbReference type="Pfam" id="PF13247">
    <property type="entry name" value="Fer4_11"/>
    <property type="match status" value="1"/>
</dbReference>
<feature type="domain" description="4Fe-4S ferredoxin-type" evidence="5">
    <location>
        <begin position="4"/>
        <end position="34"/>
    </location>
</feature>
<dbReference type="InterPro" id="IPR017896">
    <property type="entry name" value="4Fe4S_Fe-S-bd"/>
</dbReference>
<proteinExistence type="predicted"/>
<keyword evidence="3" id="KW-0408">Iron</keyword>
<dbReference type="GO" id="GO:0051539">
    <property type="term" value="F:4 iron, 4 sulfur cluster binding"/>
    <property type="evidence" value="ECO:0007669"/>
    <property type="project" value="UniProtKB-KW"/>
</dbReference>
<protein>
    <submittedName>
        <fullName evidence="6">4Fe-4S dicluster domain-containing protein</fullName>
    </submittedName>
</protein>
<dbReference type="PROSITE" id="PS00198">
    <property type="entry name" value="4FE4S_FER_1"/>
    <property type="match status" value="1"/>
</dbReference>
<dbReference type="AlphaFoldDB" id="A0A7C4RU16"/>
<evidence type="ECO:0000313" key="6">
    <source>
        <dbReference type="EMBL" id="HGU34182.1"/>
    </source>
</evidence>
<dbReference type="InterPro" id="IPR050954">
    <property type="entry name" value="ET_IronSulfur_Cluster-Binding"/>
</dbReference>
<dbReference type="PANTHER" id="PTHR43177:SF3">
    <property type="entry name" value="PROTEIN NRFC HOMOLOG"/>
    <property type="match status" value="1"/>
</dbReference>
<feature type="domain" description="4Fe-4S ferredoxin-type" evidence="5">
    <location>
        <begin position="50"/>
        <end position="81"/>
    </location>
</feature>
<feature type="domain" description="4Fe-4S ferredoxin-type" evidence="5">
    <location>
        <begin position="83"/>
        <end position="112"/>
    </location>
</feature>
<evidence type="ECO:0000256" key="3">
    <source>
        <dbReference type="ARBA" id="ARBA00023004"/>
    </source>
</evidence>
<keyword evidence="1" id="KW-0004">4Fe-4S</keyword>
<gene>
    <name evidence="6" type="ORF">ENS29_15255</name>
</gene>
<evidence type="ECO:0000259" key="5">
    <source>
        <dbReference type="PROSITE" id="PS51379"/>
    </source>
</evidence>
<reference evidence="6" key="1">
    <citation type="journal article" date="2020" name="mSystems">
        <title>Genome- and Community-Level Interaction Insights into Carbon Utilization and Element Cycling Functions of Hydrothermarchaeota in Hydrothermal Sediment.</title>
        <authorList>
            <person name="Zhou Z."/>
            <person name="Liu Y."/>
            <person name="Xu W."/>
            <person name="Pan J."/>
            <person name="Luo Z.H."/>
            <person name="Li M."/>
        </authorList>
    </citation>
    <scope>NUCLEOTIDE SEQUENCE [LARGE SCALE GENOMIC DNA]</scope>
    <source>
        <strain evidence="6">SpSt-477</strain>
    </source>
</reference>
<comment type="caution">
    <text evidence="6">The sequence shown here is derived from an EMBL/GenBank/DDBJ whole genome shotgun (WGS) entry which is preliminary data.</text>
</comment>
<accession>A0A7C4RU16</accession>
<dbReference type="Gene3D" id="3.30.70.20">
    <property type="match status" value="2"/>
</dbReference>
<dbReference type="Pfam" id="PF12800">
    <property type="entry name" value="Fer4_4"/>
    <property type="match status" value="1"/>
</dbReference>
<dbReference type="PROSITE" id="PS51379">
    <property type="entry name" value="4FE4S_FER_2"/>
    <property type="match status" value="3"/>
</dbReference>
<dbReference type="GO" id="GO:0046872">
    <property type="term" value="F:metal ion binding"/>
    <property type="evidence" value="ECO:0007669"/>
    <property type="project" value="UniProtKB-KW"/>
</dbReference>
<dbReference type="InterPro" id="IPR017900">
    <property type="entry name" value="4Fe4S_Fe_S_CS"/>
</dbReference>
<keyword evidence="2" id="KW-0479">Metal-binding</keyword>
<keyword evidence="4" id="KW-0411">Iron-sulfur</keyword>
<name>A0A7C4RU16_9BACT</name>
<dbReference type="PANTHER" id="PTHR43177">
    <property type="entry name" value="PROTEIN NRFC"/>
    <property type="match status" value="1"/>
</dbReference>
<evidence type="ECO:0000256" key="1">
    <source>
        <dbReference type="ARBA" id="ARBA00022485"/>
    </source>
</evidence>
<organism evidence="6">
    <name type="scientific">Desulfatirhabdium butyrativorans</name>
    <dbReference type="NCBI Taxonomy" id="340467"/>
    <lineage>
        <taxon>Bacteria</taxon>
        <taxon>Pseudomonadati</taxon>
        <taxon>Thermodesulfobacteriota</taxon>
        <taxon>Desulfobacteria</taxon>
        <taxon>Desulfobacterales</taxon>
        <taxon>Desulfatirhabdiaceae</taxon>
        <taxon>Desulfatirhabdium</taxon>
    </lineage>
</organism>
<dbReference type="EMBL" id="DSUH01000352">
    <property type="protein sequence ID" value="HGU34182.1"/>
    <property type="molecule type" value="Genomic_DNA"/>
</dbReference>
<dbReference type="SUPFAM" id="SSF54862">
    <property type="entry name" value="4Fe-4S ferredoxins"/>
    <property type="match status" value="1"/>
</dbReference>
<evidence type="ECO:0000256" key="2">
    <source>
        <dbReference type="ARBA" id="ARBA00022723"/>
    </source>
</evidence>
<evidence type="ECO:0000256" key="4">
    <source>
        <dbReference type="ARBA" id="ARBA00023014"/>
    </source>
</evidence>
<sequence length="154" mass="16857">MTTYAISQNLDRCIGCLSCEVYCKENKGLPEGPRLCQIVMLGPRLVSGLPREAYVYMGCFHCEHPACVAACPTEAMRKREADGIVYVEQDLCVGCKACMVACPWGAVQWDPEAQKVVKCDLCKDRLDQGLKPVCVTVCTTQCLSLTVLEKAEAA</sequence>